<dbReference type="AlphaFoldDB" id="A0A507FEX2"/>
<protein>
    <submittedName>
        <fullName evidence="3">Uncharacterized protein</fullName>
    </submittedName>
</protein>
<dbReference type="SUPFAM" id="SSF81901">
    <property type="entry name" value="HCP-like"/>
    <property type="match status" value="2"/>
</dbReference>
<evidence type="ECO:0000313" key="3">
    <source>
        <dbReference type="EMBL" id="TPX74773.1"/>
    </source>
</evidence>
<evidence type="ECO:0000256" key="1">
    <source>
        <dbReference type="ARBA" id="ARBA00022737"/>
    </source>
</evidence>
<dbReference type="Pfam" id="PF08238">
    <property type="entry name" value="Sel1"/>
    <property type="match status" value="5"/>
</dbReference>
<proteinExistence type="predicted"/>
<feature type="region of interest" description="Disordered" evidence="2">
    <location>
        <begin position="168"/>
        <end position="187"/>
    </location>
</feature>
<reference evidence="3 4" key="1">
    <citation type="journal article" date="2019" name="Sci. Rep.">
        <title>Comparative genomics of chytrid fungi reveal insights into the obligate biotrophic and pathogenic lifestyle of Synchytrium endobioticum.</title>
        <authorList>
            <person name="van de Vossenberg B.T.L.H."/>
            <person name="Warris S."/>
            <person name="Nguyen H.D.T."/>
            <person name="van Gent-Pelzer M.P.E."/>
            <person name="Joly D.L."/>
            <person name="van de Geest H.C."/>
            <person name="Bonants P.J.M."/>
            <person name="Smith D.S."/>
            <person name="Levesque C.A."/>
            <person name="van der Lee T.A.J."/>
        </authorList>
    </citation>
    <scope>NUCLEOTIDE SEQUENCE [LARGE SCALE GENOMIC DNA]</scope>
    <source>
        <strain evidence="3 4">CBS 675.73</strain>
    </source>
</reference>
<feature type="region of interest" description="Disordered" evidence="2">
    <location>
        <begin position="1"/>
        <end position="83"/>
    </location>
</feature>
<feature type="compositionally biased region" description="Polar residues" evidence="2">
    <location>
        <begin position="861"/>
        <end position="872"/>
    </location>
</feature>
<keyword evidence="1" id="KW-0677">Repeat</keyword>
<dbReference type="Proteomes" id="UP000320333">
    <property type="component" value="Unassembled WGS sequence"/>
</dbReference>
<feature type="compositionally biased region" description="Polar residues" evidence="2">
    <location>
        <begin position="455"/>
        <end position="470"/>
    </location>
</feature>
<dbReference type="Gene3D" id="1.25.40.10">
    <property type="entry name" value="Tetratricopeptide repeat domain"/>
    <property type="match status" value="2"/>
</dbReference>
<accession>A0A507FEX2</accession>
<feature type="region of interest" description="Disordered" evidence="2">
    <location>
        <begin position="861"/>
        <end position="882"/>
    </location>
</feature>
<feature type="compositionally biased region" description="Polar residues" evidence="2">
    <location>
        <begin position="242"/>
        <end position="272"/>
    </location>
</feature>
<organism evidence="3 4">
    <name type="scientific">Chytriomyces confervae</name>
    <dbReference type="NCBI Taxonomy" id="246404"/>
    <lineage>
        <taxon>Eukaryota</taxon>
        <taxon>Fungi</taxon>
        <taxon>Fungi incertae sedis</taxon>
        <taxon>Chytridiomycota</taxon>
        <taxon>Chytridiomycota incertae sedis</taxon>
        <taxon>Chytridiomycetes</taxon>
        <taxon>Chytridiales</taxon>
        <taxon>Chytriomycetaceae</taxon>
        <taxon>Chytriomyces</taxon>
    </lineage>
</organism>
<feature type="compositionally biased region" description="Polar residues" evidence="2">
    <location>
        <begin position="517"/>
        <end position="553"/>
    </location>
</feature>
<feature type="region of interest" description="Disordered" evidence="2">
    <location>
        <begin position="314"/>
        <end position="378"/>
    </location>
</feature>
<feature type="compositionally biased region" description="Pro residues" evidence="2">
    <location>
        <begin position="474"/>
        <end position="484"/>
    </location>
</feature>
<feature type="compositionally biased region" description="Low complexity" evidence="2">
    <location>
        <begin position="424"/>
        <end position="440"/>
    </location>
</feature>
<dbReference type="SMART" id="SM00671">
    <property type="entry name" value="SEL1"/>
    <property type="match status" value="6"/>
</dbReference>
<evidence type="ECO:0000313" key="4">
    <source>
        <dbReference type="Proteomes" id="UP000320333"/>
    </source>
</evidence>
<feature type="compositionally biased region" description="Acidic residues" evidence="2">
    <location>
        <begin position="24"/>
        <end position="42"/>
    </location>
</feature>
<feature type="region of interest" description="Disordered" evidence="2">
    <location>
        <begin position="215"/>
        <end position="284"/>
    </location>
</feature>
<dbReference type="STRING" id="246404.A0A507FEX2"/>
<evidence type="ECO:0000256" key="2">
    <source>
        <dbReference type="SAM" id="MobiDB-lite"/>
    </source>
</evidence>
<name>A0A507FEX2_9FUNG</name>
<feature type="compositionally biased region" description="Polar residues" evidence="2">
    <location>
        <begin position="56"/>
        <end position="65"/>
    </location>
</feature>
<dbReference type="InterPro" id="IPR011990">
    <property type="entry name" value="TPR-like_helical_dom_sf"/>
</dbReference>
<gene>
    <name evidence="3" type="ORF">CcCBS67573_g03963</name>
</gene>
<keyword evidence="4" id="KW-1185">Reference proteome</keyword>
<dbReference type="PANTHER" id="PTHR46430">
    <property type="entry name" value="PROTEIN SKT5-RELATED"/>
    <property type="match status" value="1"/>
</dbReference>
<dbReference type="InterPro" id="IPR006597">
    <property type="entry name" value="Sel1-like"/>
</dbReference>
<feature type="compositionally biased region" description="Acidic residues" evidence="2">
    <location>
        <begin position="1"/>
        <end position="16"/>
    </location>
</feature>
<feature type="compositionally biased region" description="Polar residues" evidence="2">
    <location>
        <begin position="361"/>
        <end position="378"/>
    </location>
</feature>
<dbReference type="OrthoDB" id="272077at2759"/>
<dbReference type="InterPro" id="IPR051726">
    <property type="entry name" value="Chitin_Synth_Reg"/>
</dbReference>
<dbReference type="EMBL" id="QEAP01000109">
    <property type="protein sequence ID" value="TPX74773.1"/>
    <property type="molecule type" value="Genomic_DNA"/>
</dbReference>
<feature type="region of interest" description="Disordered" evidence="2">
    <location>
        <begin position="424"/>
        <end position="566"/>
    </location>
</feature>
<sequence>MEMDETQQEEEEEEVELLMSPESGDIDDLEYLGGDGDEDPDDGVVFFESPPASPTFYPQPSQHNQMEQEEPLDLPPNIDTDQLTSRPSFRKRILEESVRNPTPIVRTSTDSRPKPVTATSLKTRHAYLSALNLLRQEIADAKGPQFQIPREAKPNTAFMVLTSTHVANPSFDIEPPNPSNSTSAQEYNADAEQYDVAAAAAAMVSNIKLQVLRRLSSPSPPMSPFNSENSNKDAQVARSKGQPPSSTSGYQLLTPLNSNTFPNHSNPTSRAPSPNFLPESADMSTGNASNIFGLTVPTEPPQRKNSFGFISVSKPSSDPSINAGPTPKTSFGILKSSKGVSDNNPHSVGPTPKSSFGILSASKTTNSPAPTNTVPTTKSSFGVLKAGFNNSAVSAPQPSQGGLPRPVILSRDGMVVDANFQIHQQKQLQQHQQQQQQQQLRSHSPQPPFPPTQALLHSNSPQPTSQPASRSHSPQPPHLPPPVPSVLSKPEGGLTVGVPPPRGSSLPQKASVPPPSELSTVPMTFDNTPPAITQLPSQATITRSATPPLQPSETKLRNPPTRPAQPKLLNLESKFQLAKLCIEGSALYGETEHEVQQLKDEGFSHLTELSANGMADANYYLGKCFAEDGNYALAFPAFLRAAKSSCAEASFAAASCLEYGKGTPVSFLTAQYYYTASAEAGHILGMHRMAAALLNGEIGYEKDVYTGFKWLERVAETNDSSPLVSLALYQLSQLYEYGIPGILQTSPILALKFLQEAADRCHPSALTRLAEAYETGSLAPHLPKDIKKAAELYTQAAELRDFEAMFIMADFHLKGLTIMDCGCEAAVDIPQILMDHLIPDAPDDSLVDTWNLPGLMTLENSPPTSALGTSPPSGREFSRPNEQTHVGPCRFTTLISRSPLKAFHYLSAIVESNRCPGKLHSDAQYALGYLYEHPLLLPTVQQDGIKAAALYEAAAMGGSLLARHRVAQMRAASAENEKLLFGGGVNGSSGRGVIGGGGEQPLQQQLGGNSIFRISEDDNAARAAFRKWASEGGLADANGAGSFSTGAVGAPDLGGEERRFGIVKSRRVKKKEHEDFERKLEVAGMLNAPVLDLRAMGGEFKERRGFSGGQGDDKCSVM</sequence>
<comment type="caution">
    <text evidence="3">The sequence shown here is derived from an EMBL/GenBank/DDBJ whole genome shotgun (WGS) entry which is preliminary data.</text>
</comment>